<keyword evidence="2" id="KW-1185">Reference proteome</keyword>
<dbReference type="EMBL" id="JAEAOA010001159">
    <property type="protein sequence ID" value="KAK3604727.1"/>
    <property type="molecule type" value="Genomic_DNA"/>
</dbReference>
<name>A0AAE0W8W6_9BIVA</name>
<reference evidence="1" key="3">
    <citation type="submission" date="2023-05" db="EMBL/GenBank/DDBJ databases">
        <authorList>
            <person name="Smith C.H."/>
        </authorList>
    </citation>
    <scope>NUCLEOTIDE SEQUENCE</scope>
    <source>
        <strain evidence="1">CHS0354</strain>
        <tissue evidence="1">Mantle</tissue>
    </source>
</reference>
<evidence type="ECO:0000313" key="2">
    <source>
        <dbReference type="Proteomes" id="UP001195483"/>
    </source>
</evidence>
<evidence type="ECO:0000313" key="1">
    <source>
        <dbReference type="EMBL" id="KAK3604727.1"/>
    </source>
</evidence>
<accession>A0AAE0W8W6</accession>
<sequence>MYHVFFFEAVRTTAVTLARKENYHKVAVADQEDVHEVAPSKECQWDLMAVLDAGGTFAIYRKHSSAVKSGKISHSLCPQSGSNYELGWRWWCYPIQQLLYVPQAFTQLLLCYRCILYYLLDCFVRGIRFARLLYMEELDNVHFREV</sequence>
<proteinExistence type="predicted"/>
<protein>
    <submittedName>
        <fullName evidence="1">Uncharacterized protein</fullName>
    </submittedName>
</protein>
<comment type="caution">
    <text evidence="1">The sequence shown here is derived from an EMBL/GenBank/DDBJ whole genome shotgun (WGS) entry which is preliminary data.</text>
</comment>
<gene>
    <name evidence="1" type="ORF">CHS0354_018967</name>
</gene>
<dbReference type="AlphaFoldDB" id="A0AAE0W8W6"/>
<dbReference type="Proteomes" id="UP001195483">
    <property type="component" value="Unassembled WGS sequence"/>
</dbReference>
<reference evidence="1" key="2">
    <citation type="journal article" date="2021" name="Genome Biol. Evol.">
        <title>Developing a high-quality reference genome for a parasitic bivalve with doubly uniparental inheritance (Bivalvia: Unionida).</title>
        <authorList>
            <person name="Smith C.H."/>
        </authorList>
    </citation>
    <scope>NUCLEOTIDE SEQUENCE</scope>
    <source>
        <strain evidence="1">CHS0354</strain>
        <tissue evidence="1">Mantle</tissue>
    </source>
</reference>
<organism evidence="1 2">
    <name type="scientific">Potamilus streckersoni</name>
    <dbReference type="NCBI Taxonomy" id="2493646"/>
    <lineage>
        <taxon>Eukaryota</taxon>
        <taxon>Metazoa</taxon>
        <taxon>Spiralia</taxon>
        <taxon>Lophotrochozoa</taxon>
        <taxon>Mollusca</taxon>
        <taxon>Bivalvia</taxon>
        <taxon>Autobranchia</taxon>
        <taxon>Heteroconchia</taxon>
        <taxon>Palaeoheterodonta</taxon>
        <taxon>Unionida</taxon>
        <taxon>Unionoidea</taxon>
        <taxon>Unionidae</taxon>
        <taxon>Ambleminae</taxon>
        <taxon>Lampsilini</taxon>
        <taxon>Potamilus</taxon>
    </lineage>
</organism>
<reference evidence="1" key="1">
    <citation type="journal article" date="2021" name="Genome Biol. Evol.">
        <title>A High-Quality Reference Genome for a Parasitic Bivalve with Doubly Uniparental Inheritance (Bivalvia: Unionida).</title>
        <authorList>
            <person name="Smith C.H."/>
        </authorList>
    </citation>
    <scope>NUCLEOTIDE SEQUENCE</scope>
    <source>
        <strain evidence="1">CHS0354</strain>
    </source>
</reference>